<dbReference type="EMBL" id="FNPX01000027">
    <property type="protein sequence ID" value="SDZ59291.1"/>
    <property type="molecule type" value="Genomic_DNA"/>
</dbReference>
<dbReference type="RefSeq" id="WP_092647853.1">
    <property type="nucleotide sequence ID" value="NZ_FNPX01000027.1"/>
</dbReference>
<dbReference type="NCBIfam" id="NF004779">
    <property type="entry name" value="PRK06125.1"/>
    <property type="match status" value="1"/>
</dbReference>
<organism evidence="6 7">
    <name type="scientific">Jannaschia faecimaris</name>
    <dbReference type="NCBI Taxonomy" id="1244108"/>
    <lineage>
        <taxon>Bacteria</taxon>
        <taxon>Pseudomonadati</taxon>
        <taxon>Pseudomonadota</taxon>
        <taxon>Alphaproteobacteria</taxon>
        <taxon>Rhodobacterales</taxon>
        <taxon>Roseobacteraceae</taxon>
        <taxon>Jannaschia</taxon>
    </lineage>
</organism>
<feature type="domain" description="Ketoreductase" evidence="5">
    <location>
        <begin position="8"/>
        <end position="212"/>
    </location>
</feature>
<dbReference type="Gene3D" id="3.40.50.720">
    <property type="entry name" value="NAD(P)-binding Rossmann-like Domain"/>
    <property type="match status" value="1"/>
</dbReference>
<name>A0A1H3UB48_9RHOB</name>
<comment type="similarity">
    <text evidence="1 4">Belongs to the short-chain dehydrogenases/reductases (SDR) family.</text>
</comment>
<dbReference type="InterPro" id="IPR002347">
    <property type="entry name" value="SDR_fam"/>
</dbReference>
<dbReference type="PRINTS" id="PR00080">
    <property type="entry name" value="SDRFAMILY"/>
</dbReference>
<evidence type="ECO:0000256" key="3">
    <source>
        <dbReference type="ARBA" id="ARBA00023027"/>
    </source>
</evidence>
<protein>
    <submittedName>
        <fullName evidence="6">Short-chain dehydrogenase</fullName>
    </submittedName>
</protein>
<dbReference type="PRINTS" id="PR00081">
    <property type="entry name" value="GDHRDH"/>
</dbReference>
<reference evidence="7" key="1">
    <citation type="submission" date="2016-10" db="EMBL/GenBank/DDBJ databases">
        <authorList>
            <person name="Varghese N."/>
            <person name="Submissions S."/>
        </authorList>
    </citation>
    <scope>NUCLEOTIDE SEQUENCE [LARGE SCALE GENOMIC DNA]</scope>
    <source>
        <strain evidence="7">DSM 100420</strain>
    </source>
</reference>
<dbReference type="InterPro" id="IPR036291">
    <property type="entry name" value="NAD(P)-bd_dom_sf"/>
</dbReference>
<evidence type="ECO:0000259" key="5">
    <source>
        <dbReference type="SMART" id="SM00822"/>
    </source>
</evidence>
<sequence>MDLDLSGKTALITGGSKGIGRAIAAALLAEGAEVTLVARDAAQLEATRAELKAAAEGRVHILPADLASDLGREALVDAVETPDILVNNAGAIRAGRLADISIADWRRDWDLKVFGYIHLCQLLQPRMADRGTGTILNIIGMAGRANRAAYISGSTANAGLIAFTQALGAEAQSQGLRVFGINPSPTLTDRMTQFMQRKALDELGDESRWREMVEPDRFPYGRPANPDEVAALACMLLSPRAGYLNGTVVDVDGGGQWTGA</sequence>
<dbReference type="Pfam" id="PF00106">
    <property type="entry name" value="adh_short"/>
    <property type="match status" value="1"/>
</dbReference>
<evidence type="ECO:0000256" key="4">
    <source>
        <dbReference type="RuleBase" id="RU000363"/>
    </source>
</evidence>
<dbReference type="PANTHER" id="PTHR43477:SF4">
    <property type="entry name" value="DEHYDROGENASE_REDUCTASE SDR FAMILY MEMBER 6"/>
    <property type="match status" value="1"/>
</dbReference>
<dbReference type="AlphaFoldDB" id="A0A1H3UB48"/>
<dbReference type="SMART" id="SM00822">
    <property type="entry name" value="PKS_KR"/>
    <property type="match status" value="1"/>
</dbReference>
<evidence type="ECO:0000256" key="2">
    <source>
        <dbReference type="ARBA" id="ARBA00023002"/>
    </source>
</evidence>
<keyword evidence="7" id="KW-1185">Reference proteome</keyword>
<dbReference type="SUPFAM" id="SSF51735">
    <property type="entry name" value="NAD(P)-binding Rossmann-fold domains"/>
    <property type="match status" value="1"/>
</dbReference>
<accession>A0A1H3UB48</accession>
<keyword evidence="2" id="KW-0560">Oxidoreductase</keyword>
<evidence type="ECO:0000256" key="1">
    <source>
        <dbReference type="ARBA" id="ARBA00006484"/>
    </source>
</evidence>
<dbReference type="GO" id="GO:0016491">
    <property type="term" value="F:oxidoreductase activity"/>
    <property type="evidence" value="ECO:0007669"/>
    <property type="project" value="UniProtKB-KW"/>
</dbReference>
<dbReference type="PANTHER" id="PTHR43477">
    <property type="entry name" value="DIHYDROANTICAPSIN 7-DEHYDROGENASE"/>
    <property type="match status" value="1"/>
</dbReference>
<dbReference type="Proteomes" id="UP000198914">
    <property type="component" value="Unassembled WGS sequence"/>
</dbReference>
<dbReference type="STRING" id="1244108.SAMN05444004_1277"/>
<dbReference type="InterPro" id="IPR057326">
    <property type="entry name" value="KR_dom"/>
</dbReference>
<proteinExistence type="inferred from homology"/>
<gene>
    <name evidence="6" type="ORF">SAMN05444004_1277</name>
</gene>
<evidence type="ECO:0000313" key="6">
    <source>
        <dbReference type="EMBL" id="SDZ59291.1"/>
    </source>
</evidence>
<evidence type="ECO:0000313" key="7">
    <source>
        <dbReference type="Proteomes" id="UP000198914"/>
    </source>
</evidence>
<dbReference type="OrthoDB" id="9804774at2"/>
<dbReference type="InterPro" id="IPR051122">
    <property type="entry name" value="SDR_DHRS6-like"/>
</dbReference>
<keyword evidence="3" id="KW-0520">NAD</keyword>